<feature type="transmembrane region" description="Helical" evidence="1">
    <location>
        <begin position="12"/>
        <end position="32"/>
    </location>
</feature>
<organism evidence="2">
    <name type="scientific">Arundo donax</name>
    <name type="common">Giant reed</name>
    <name type="synonym">Donax arundinaceus</name>
    <dbReference type="NCBI Taxonomy" id="35708"/>
    <lineage>
        <taxon>Eukaryota</taxon>
        <taxon>Viridiplantae</taxon>
        <taxon>Streptophyta</taxon>
        <taxon>Embryophyta</taxon>
        <taxon>Tracheophyta</taxon>
        <taxon>Spermatophyta</taxon>
        <taxon>Magnoliopsida</taxon>
        <taxon>Liliopsida</taxon>
        <taxon>Poales</taxon>
        <taxon>Poaceae</taxon>
        <taxon>PACMAD clade</taxon>
        <taxon>Arundinoideae</taxon>
        <taxon>Arundineae</taxon>
        <taxon>Arundo</taxon>
    </lineage>
</organism>
<evidence type="ECO:0000256" key="1">
    <source>
        <dbReference type="SAM" id="Phobius"/>
    </source>
</evidence>
<reference evidence="2" key="2">
    <citation type="journal article" date="2015" name="Data Brief">
        <title>Shoot transcriptome of the giant reed, Arundo donax.</title>
        <authorList>
            <person name="Barrero R.A."/>
            <person name="Guerrero F.D."/>
            <person name="Moolhuijzen P."/>
            <person name="Goolsby J.A."/>
            <person name="Tidwell J."/>
            <person name="Bellgard S.E."/>
            <person name="Bellgard M.I."/>
        </authorList>
    </citation>
    <scope>NUCLEOTIDE SEQUENCE</scope>
    <source>
        <tissue evidence="2">Shoot tissue taken approximately 20 cm above the soil surface</tissue>
    </source>
</reference>
<accession>A0A0A8YAV3</accession>
<protein>
    <submittedName>
        <fullName evidence="2">Uncharacterized protein</fullName>
    </submittedName>
</protein>
<keyword evidence="1" id="KW-0472">Membrane</keyword>
<keyword evidence="1" id="KW-0812">Transmembrane</keyword>
<name>A0A0A8YAV3_ARUDO</name>
<reference evidence="2" key="1">
    <citation type="submission" date="2014-09" db="EMBL/GenBank/DDBJ databases">
        <authorList>
            <person name="Magalhaes I.L.F."/>
            <person name="Oliveira U."/>
            <person name="Santos F.R."/>
            <person name="Vidigal T.H.D.A."/>
            <person name="Brescovit A.D."/>
            <person name="Santos A.J."/>
        </authorList>
    </citation>
    <scope>NUCLEOTIDE SEQUENCE</scope>
    <source>
        <tissue evidence="2">Shoot tissue taken approximately 20 cm above the soil surface</tissue>
    </source>
</reference>
<sequence>MSYLEVLLKPFSLSFCFRVCFYGTFFSCIHIVRHGLSFLFQK</sequence>
<proteinExistence type="predicted"/>
<dbReference type="AlphaFoldDB" id="A0A0A8YAV3"/>
<keyword evidence="1" id="KW-1133">Transmembrane helix</keyword>
<dbReference type="EMBL" id="GBRH01275310">
    <property type="protein sequence ID" value="JAD22585.1"/>
    <property type="molecule type" value="Transcribed_RNA"/>
</dbReference>
<evidence type="ECO:0000313" key="2">
    <source>
        <dbReference type="EMBL" id="JAD22585.1"/>
    </source>
</evidence>